<dbReference type="HOGENOM" id="CLU_2739124_0_0_6"/>
<dbReference type="InterPro" id="IPR036388">
    <property type="entry name" value="WH-like_DNA-bd_sf"/>
</dbReference>
<reference evidence="1" key="1">
    <citation type="submission" date="2013-07" db="EMBL/GenBank/DDBJ databases">
        <title>Sub-species coevolution in mutualistic symbiosis.</title>
        <authorList>
            <person name="Murfin K."/>
            <person name="Klassen J."/>
            <person name="Lee M."/>
            <person name="Forst S."/>
            <person name="Stock P."/>
            <person name="Goodrich-Blair H."/>
        </authorList>
    </citation>
    <scope>NUCLEOTIDE SEQUENCE [LARGE SCALE GENOMIC DNA]</scope>
    <source>
        <strain evidence="1">Intermedium</strain>
    </source>
</reference>
<evidence type="ECO:0008006" key="2">
    <source>
        <dbReference type="Google" id="ProtNLM"/>
    </source>
</evidence>
<sequence length="71" mass="8316">MSISRSSVVANIKNLEERYNIIFINRNTRYFSLTEEGKYIFEQSAKIEKILCETMGYLGDSAINFKKKQLE</sequence>
<dbReference type="AlphaFoldDB" id="A0A077QD52"/>
<dbReference type="InterPro" id="IPR036390">
    <property type="entry name" value="WH_DNA-bd_sf"/>
</dbReference>
<evidence type="ECO:0000313" key="1">
    <source>
        <dbReference type="EMBL" id="CDH31354.1"/>
    </source>
</evidence>
<dbReference type="SUPFAM" id="SSF46785">
    <property type="entry name" value="Winged helix' DNA-binding domain"/>
    <property type="match status" value="1"/>
</dbReference>
<dbReference type="Proteomes" id="UP000028480">
    <property type="component" value="Unassembled WGS sequence"/>
</dbReference>
<name>A0A077QD52_XENBV</name>
<dbReference type="EMBL" id="CBTB010000049">
    <property type="protein sequence ID" value="CDH31354.1"/>
    <property type="molecule type" value="Genomic_DNA"/>
</dbReference>
<protein>
    <recommendedName>
        <fullName evidence="2">HTH lysR-type domain-containing protein</fullName>
    </recommendedName>
</protein>
<accession>A0A077QD52</accession>
<proteinExistence type="predicted"/>
<organism evidence="1">
    <name type="scientific">Xenorhabdus bovienii str. Intermedium</name>
    <dbReference type="NCBI Taxonomy" id="1379677"/>
    <lineage>
        <taxon>Bacteria</taxon>
        <taxon>Pseudomonadati</taxon>
        <taxon>Pseudomonadota</taxon>
        <taxon>Gammaproteobacteria</taxon>
        <taxon>Enterobacterales</taxon>
        <taxon>Morganellaceae</taxon>
        <taxon>Xenorhabdus</taxon>
    </lineage>
</organism>
<dbReference type="Gene3D" id="1.10.10.10">
    <property type="entry name" value="Winged helix-like DNA-binding domain superfamily/Winged helix DNA-binding domain"/>
    <property type="match status" value="1"/>
</dbReference>
<comment type="caution">
    <text evidence="1">The sequence shown here is derived from an EMBL/GenBank/DDBJ whole genome shotgun (WGS) entry which is preliminary data.</text>
</comment>
<gene>
    <name evidence="1" type="ORF">XBI1_1420102</name>
</gene>